<dbReference type="RefSeq" id="WP_065016407.1">
    <property type="nucleotide sequence ID" value="NZ_LZKJ01000197.1"/>
</dbReference>
<dbReference type="OrthoDB" id="3507155at2"/>
<name>A0A1A2YQU3_9MYCO</name>
<dbReference type="PROSITE" id="PS00134">
    <property type="entry name" value="TRYPSIN_HIS"/>
    <property type="match status" value="1"/>
</dbReference>
<dbReference type="PROSITE" id="PS51257">
    <property type="entry name" value="PROKAR_LIPOPROTEIN"/>
    <property type="match status" value="1"/>
</dbReference>
<comment type="caution">
    <text evidence="1">The sequence shown here is derived from an EMBL/GenBank/DDBJ whole genome shotgun (WGS) entry which is preliminary data.</text>
</comment>
<gene>
    <name evidence="1" type="ORF">A5707_08910</name>
</gene>
<evidence type="ECO:0000313" key="1">
    <source>
        <dbReference type="EMBL" id="OBI40619.1"/>
    </source>
</evidence>
<reference evidence="2" key="1">
    <citation type="submission" date="2016-06" db="EMBL/GenBank/DDBJ databases">
        <authorList>
            <person name="Sutton G."/>
            <person name="Brinkac L."/>
            <person name="Sanka R."/>
            <person name="Adams M."/>
            <person name="Lau E."/>
            <person name="Sam S."/>
            <person name="Sreng N."/>
            <person name="Him V."/>
            <person name="Kerleguer A."/>
            <person name="Cheng S."/>
        </authorList>
    </citation>
    <scope>NUCLEOTIDE SEQUENCE [LARGE SCALE GENOMIC DNA]</scope>
    <source>
        <strain evidence="2">E861</strain>
    </source>
</reference>
<dbReference type="EMBL" id="LZKJ01000197">
    <property type="protein sequence ID" value="OBI40619.1"/>
    <property type="molecule type" value="Genomic_DNA"/>
</dbReference>
<proteinExistence type="predicted"/>
<sequence length="262" mass="25975">MRTVVAVAALAILVVTGCGRQPDPSPPASTTQQHLADPASWVVAAPVDPDPRVGALFFGAGDLHTCTGAVLHSAGGDLVLTAAHCLSDGTQVTFVPGFSGAAAPPDTWTLDTVYLDPRWTTDKDPHADYAIARVSRGDGASIEAQAGSALTLGTAPEPGTAITVVAYPAGVGGTPIGCRAKSQTAHGGYPAVPCAGLVDGTSGAPWITGSTVRGVVGGLDGGGCEENVSYSAPFDEHTAALLARAEAGGPGDAAPPALTTEC</sequence>
<accession>A0A1A2YQU3</accession>
<evidence type="ECO:0000313" key="2">
    <source>
        <dbReference type="Proteomes" id="UP000093592"/>
    </source>
</evidence>
<dbReference type="Proteomes" id="UP000093592">
    <property type="component" value="Unassembled WGS sequence"/>
</dbReference>
<dbReference type="GO" id="GO:0004252">
    <property type="term" value="F:serine-type endopeptidase activity"/>
    <property type="evidence" value="ECO:0007669"/>
    <property type="project" value="InterPro"/>
</dbReference>
<dbReference type="InterPro" id="IPR009003">
    <property type="entry name" value="Peptidase_S1_PA"/>
</dbReference>
<dbReference type="InterPro" id="IPR018114">
    <property type="entry name" value="TRYPSIN_HIS"/>
</dbReference>
<dbReference type="GO" id="GO:0006508">
    <property type="term" value="P:proteolysis"/>
    <property type="evidence" value="ECO:0007669"/>
    <property type="project" value="InterPro"/>
</dbReference>
<dbReference type="AlphaFoldDB" id="A0A1A2YQU3"/>
<organism evidence="1 2">
    <name type="scientific">Mycobacterium kyorinense</name>
    <dbReference type="NCBI Taxonomy" id="487514"/>
    <lineage>
        <taxon>Bacteria</taxon>
        <taxon>Bacillati</taxon>
        <taxon>Actinomycetota</taxon>
        <taxon>Actinomycetes</taxon>
        <taxon>Mycobacteriales</taxon>
        <taxon>Mycobacteriaceae</taxon>
        <taxon>Mycobacterium</taxon>
    </lineage>
</organism>
<dbReference type="Pfam" id="PF13365">
    <property type="entry name" value="Trypsin_2"/>
    <property type="match status" value="1"/>
</dbReference>
<dbReference type="Gene3D" id="2.40.10.10">
    <property type="entry name" value="Trypsin-like serine proteases"/>
    <property type="match status" value="2"/>
</dbReference>
<dbReference type="SUPFAM" id="SSF50494">
    <property type="entry name" value="Trypsin-like serine proteases"/>
    <property type="match status" value="1"/>
</dbReference>
<protein>
    <submittedName>
        <fullName evidence="1">Trypsin</fullName>
    </submittedName>
</protein>
<dbReference type="InterPro" id="IPR043504">
    <property type="entry name" value="Peptidase_S1_PA_chymotrypsin"/>
</dbReference>